<sequence length="302" mass="31744">MTRAAHAGVTFALAISLAACTVSDPGPELAATQQALDAIEQHALPGLKPLAQQERRSAMAARIATNEAVYSLGAGCFLVESGDLSGVHDCDLRPLDTLLEGPVNATQVVEAYRVLRDYQAALMRLANAATMAQARTASDGILAQFGKLATMLDPDSRAAANLAAAAPRVTGVLGLGLDQYRIAALSHAVRGADSAVREISGLALDWYLDRPGSPVALASDLRVANDRVFAARDAADPAAYTAAVAELEAQHAAYLAAWDASAARPFARYRTAHARLLNRLTDAAKPEDFTQPLQDLDAAFDN</sequence>
<dbReference type="KEGG" id="mon:G8E03_15115"/>
<proteinExistence type="predicted"/>
<dbReference type="EMBL" id="CP049813">
    <property type="protein sequence ID" value="QIK42184.1"/>
    <property type="molecule type" value="Genomic_DNA"/>
</dbReference>
<keyword evidence="2" id="KW-1185">Reference proteome</keyword>
<reference evidence="1 2" key="1">
    <citation type="submission" date="2020-03" db="EMBL/GenBank/DDBJ databases">
        <title>Complete genome sequence of Monaibacterium sp. ALG8 with diverse plasmids.</title>
        <authorList>
            <person name="Sun C."/>
        </authorList>
    </citation>
    <scope>NUCLEOTIDE SEQUENCE [LARGE SCALE GENOMIC DNA]</scope>
    <source>
        <strain evidence="1 2">ALG8</strain>
        <plasmid evidence="1 2">unnamed2</plasmid>
    </source>
</reference>
<geneLocation type="plasmid" evidence="1 2">
    <name>unnamed2</name>
</geneLocation>
<dbReference type="AlphaFoldDB" id="A0A6G7VQA5"/>
<keyword evidence="1" id="KW-0614">Plasmid</keyword>
<accession>A0A6G7VQA5</accession>
<gene>
    <name evidence="1" type="ORF">G8E03_15115</name>
</gene>
<protein>
    <submittedName>
        <fullName evidence="1">Uncharacterized protein</fullName>
    </submittedName>
</protein>
<dbReference type="RefSeq" id="WP_166194456.1">
    <property type="nucleotide sequence ID" value="NZ_CP049813.1"/>
</dbReference>
<evidence type="ECO:0000313" key="1">
    <source>
        <dbReference type="EMBL" id="QIK42184.1"/>
    </source>
</evidence>
<dbReference type="Proteomes" id="UP000500791">
    <property type="component" value="Plasmid unnamed2"/>
</dbReference>
<organism evidence="1 2">
    <name type="scientific">Pontivivens nitratireducens</name>
    <dbReference type="NCBI Taxonomy" id="2758038"/>
    <lineage>
        <taxon>Bacteria</taxon>
        <taxon>Pseudomonadati</taxon>
        <taxon>Pseudomonadota</taxon>
        <taxon>Alphaproteobacteria</taxon>
        <taxon>Rhodobacterales</taxon>
        <taxon>Paracoccaceae</taxon>
        <taxon>Pontivivens</taxon>
    </lineage>
</organism>
<name>A0A6G7VQA5_9RHOB</name>
<evidence type="ECO:0000313" key="2">
    <source>
        <dbReference type="Proteomes" id="UP000500791"/>
    </source>
</evidence>
<dbReference type="PROSITE" id="PS51257">
    <property type="entry name" value="PROKAR_LIPOPROTEIN"/>
    <property type="match status" value="1"/>
</dbReference>